<dbReference type="Proteomes" id="UP001237642">
    <property type="component" value="Unassembled WGS sequence"/>
</dbReference>
<dbReference type="InterPro" id="IPR046848">
    <property type="entry name" value="E_motif"/>
</dbReference>
<dbReference type="InterPro" id="IPR011990">
    <property type="entry name" value="TPR-like_helical_dom_sf"/>
</dbReference>
<keyword evidence="4" id="KW-1185">Reference proteome</keyword>
<feature type="repeat" description="PPR" evidence="2">
    <location>
        <begin position="779"/>
        <end position="813"/>
    </location>
</feature>
<feature type="repeat" description="PPR" evidence="2">
    <location>
        <begin position="278"/>
        <end position="312"/>
    </location>
</feature>
<dbReference type="FunFam" id="1.25.40.10:FF:000682">
    <property type="entry name" value="Pentatricopeptide repeat-containing protein At3g16610"/>
    <property type="match status" value="1"/>
</dbReference>
<feature type="repeat" description="PPR" evidence="2">
    <location>
        <begin position="177"/>
        <end position="211"/>
    </location>
</feature>
<organism evidence="3 4">
    <name type="scientific">Heracleum sosnowskyi</name>
    <dbReference type="NCBI Taxonomy" id="360622"/>
    <lineage>
        <taxon>Eukaryota</taxon>
        <taxon>Viridiplantae</taxon>
        <taxon>Streptophyta</taxon>
        <taxon>Embryophyta</taxon>
        <taxon>Tracheophyta</taxon>
        <taxon>Spermatophyta</taxon>
        <taxon>Magnoliopsida</taxon>
        <taxon>eudicotyledons</taxon>
        <taxon>Gunneridae</taxon>
        <taxon>Pentapetalae</taxon>
        <taxon>asterids</taxon>
        <taxon>campanulids</taxon>
        <taxon>Apiales</taxon>
        <taxon>Apiaceae</taxon>
        <taxon>Apioideae</taxon>
        <taxon>apioid superclade</taxon>
        <taxon>Tordylieae</taxon>
        <taxon>Tordyliinae</taxon>
        <taxon>Heracleum</taxon>
    </lineage>
</organism>
<feature type="repeat" description="PPR" evidence="2">
    <location>
        <begin position="580"/>
        <end position="614"/>
    </location>
</feature>
<dbReference type="AlphaFoldDB" id="A0AAD8IG41"/>
<feature type="repeat" description="PPR" evidence="2">
    <location>
        <begin position="378"/>
        <end position="412"/>
    </location>
</feature>
<keyword evidence="1" id="KW-0677">Repeat</keyword>
<dbReference type="GO" id="GO:0003723">
    <property type="term" value="F:RNA binding"/>
    <property type="evidence" value="ECO:0007669"/>
    <property type="project" value="InterPro"/>
</dbReference>
<dbReference type="FunFam" id="1.25.40.10:FF:000073">
    <property type="entry name" value="Pentatricopeptide repeat-containing protein chloroplastic"/>
    <property type="match status" value="2"/>
</dbReference>
<evidence type="ECO:0000256" key="2">
    <source>
        <dbReference type="PROSITE-ProRule" id="PRU00708"/>
    </source>
</evidence>
<evidence type="ECO:0000313" key="4">
    <source>
        <dbReference type="Proteomes" id="UP001237642"/>
    </source>
</evidence>
<dbReference type="InterPro" id="IPR002885">
    <property type="entry name" value="PPR_rpt"/>
</dbReference>
<gene>
    <name evidence="3" type="ORF">POM88_021025</name>
</gene>
<feature type="repeat" description="PPR" evidence="2">
    <location>
        <begin position="814"/>
        <end position="848"/>
    </location>
</feature>
<dbReference type="GO" id="GO:0009451">
    <property type="term" value="P:RNA modification"/>
    <property type="evidence" value="ECO:0007669"/>
    <property type="project" value="InterPro"/>
</dbReference>
<comment type="caution">
    <text evidence="3">The sequence shown here is derived from an EMBL/GenBank/DDBJ whole genome shotgun (WGS) entry which is preliminary data.</text>
</comment>
<accession>A0AAD8IG41</accession>
<protein>
    <submittedName>
        <fullName evidence="3">Pentatricopeptide repeat-containing protein</fullName>
    </submittedName>
</protein>
<feature type="repeat" description="PPR" evidence="2">
    <location>
        <begin position="678"/>
        <end position="712"/>
    </location>
</feature>
<dbReference type="InterPro" id="IPR046960">
    <property type="entry name" value="PPR_At4g14850-like_plant"/>
</dbReference>
<evidence type="ECO:0000313" key="3">
    <source>
        <dbReference type="EMBL" id="KAK1383290.1"/>
    </source>
</evidence>
<sequence>MSLPSPRLLHPPLLTFINLLSHCQNISHFKLFTSQLIITGSFPPEKTQLEAFLSHCFHLGTPQLALSTFNLIKKPNLYLQNLLIRSLCDHGLYEDVLYVYKRCQLYGCLYNNYTFPFVIKACSCLGSVKIGERVHCKVWKSGFVGNVFVQTGLVDFYAKIGEMRKARLVFDEMAEPDLVAWNALISGYSLQGFYEEVFEVFREIGLRGLKANVSTLASVLPVCSRLGEFCVGVSIHGFALKCGYLLDENLIPALISVYGDGGNLSVARDIFDCLPQKNVTIWNAMISAYTQNQNSEDAFVLFRKMLQDDVQPNVVTFVSIVPACKSFGIICGEAIHACVLVRGYENQVSVATVLISMYAKLGNVDSAKFISREIPQKNVLTWNSIISGYVHNRCWGESLATFHEMLSEGSDPDAFSIVTVLSSCSKLGATLLGKSAHAFSMKKWVNSDLNVSNALLAFYSDRNDMISASKLFQKMPITNVISWNTLISGFVHNGEYKNAVLLHHQMHQNDMDMDLVTLISILPCFHEAEDLVQGRPIHCCAIKRGFTSDVTLANALISMYVNCKELVAGKLVFENLRARNVISWNALITGYRHHNMQNEVMHLFDQMISEDQKPNYVTLLNVLSLCYTQMQGKSFHAYAVRAGFLLETPFLTALMLMYTRFGNLKCCRLLFQMGERSNISLWNTIISAHVETNYADAAVSFFSELLRSDMEPDYVTVLSLTSACIQLNDSYLTNSTMAYIIQKGFDKDVAVSNALIDLYARSGQITFSRMIFDRMFQKDAISWSVMINGYSLHGDSETALALMSQMRCVGFIPDDITYVSILSACSHAGSVKQGQIAFNSMVEDGIVPRMEHYACMMDLLGRSGNLDEALKLLKSFSYKPSANILESLLGSCLVHGNIEVGEEIGGLLLEMKPETSGPYVVLYNLYAAAGRWTDANRVRSEMERMQVPKVPGYSLLGRTGTSL</sequence>
<evidence type="ECO:0000256" key="1">
    <source>
        <dbReference type="ARBA" id="ARBA00022737"/>
    </source>
</evidence>
<proteinExistence type="predicted"/>
<dbReference type="PANTHER" id="PTHR24015:SF1780">
    <property type="entry name" value="REPEAT SUPERFAMILY PROTEIN, PUTATIVE-RELATED"/>
    <property type="match status" value="1"/>
</dbReference>
<dbReference type="EMBL" id="JAUIZM010000005">
    <property type="protein sequence ID" value="KAK1383290.1"/>
    <property type="molecule type" value="Genomic_DNA"/>
</dbReference>
<dbReference type="PANTHER" id="PTHR24015">
    <property type="entry name" value="OS07G0578800 PROTEIN-RELATED"/>
    <property type="match status" value="1"/>
</dbReference>
<dbReference type="Pfam" id="PF01535">
    <property type="entry name" value="PPR"/>
    <property type="match status" value="8"/>
</dbReference>
<dbReference type="NCBIfam" id="TIGR00756">
    <property type="entry name" value="PPR"/>
    <property type="match status" value="7"/>
</dbReference>
<dbReference type="PROSITE" id="PS51375">
    <property type="entry name" value="PPR"/>
    <property type="match status" value="8"/>
</dbReference>
<dbReference type="Gene3D" id="1.25.40.10">
    <property type="entry name" value="Tetratricopeptide repeat domain"/>
    <property type="match status" value="9"/>
</dbReference>
<feature type="repeat" description="PPR" evidence="2">
    <location>
        <begin position="479"/>
        <end position="513"/>
    </location>
</feature>
<name>A0AAD8IG41_9APIA</name>
<dbReference type="Pfam" id="PF20431">
    <property type="entry name" value="E_motif"/>
    <property type="match status" value="1"/>
</dbReference>
<reference evidence="3" key="2">
    <citation type="submission" date="2023-05" db="EMBL/GenBank/DDBJ databases">
        <authorList>
            <person name="Schelkunov M.I."/>
        </authorList>
    </citation>
    <scope>NUCLEOTIDE SEQUENCE</scope>
    <source>
        <strain evidence="3">Hsosn_3</strain>
        <tissue evidence="3">Leaf</tissue>
    </source>
</reference>
<dbReference type="Pfam" id="PF13041">
    <property type="entry name" value="PPR_2"/>
    <property type="match status" value="3"/>
</dbReference>
<reference evidence="3" key="1">
    <citation type="submission" date="2023-02" db="EMBL/GenBank/DDBJ databases">
        <title>Genome of toxic invasive species Heracleum sosnowskyi carries increased number of genes despite the absence of recent whole-genome duplications.</title>
        <authorList>
            <person name="Schelkunov M."/>
            <person name="Shtratnikova V."/>
            <person name="Makarenko M."/>
            <person name="Klepikova A."/>
            <person name="Omelchenko D."/>
            <person name="Novikova G."/>
            <person name="Obukhova E."/>
            <person name="Bogdanov V."/>
            <person name="Penin A."/>
            <person name="Logacheva M."/>
        </authorList>
    </citation>
    <scope>NUCLEOTIDE SEQUENCE</scope>
    <source>
        <strain evidence="3">Hsosn_3</strain>
        <tissue evidence="3">Leaf</tissue>
    </source>
</reference>
<dbReference type="FunFam" id="1.25.40.10:FF:001093">
    <property type="entry name" value="Pentatricopeptide repeat-containing protein At2g34400"/>
    <property type="match status" value="1"/>
</dbReference>